<dbReference type="EMBL" id="CAWYQH010000119">
    <property type="protein sequence ID" value="CAK8690527.1"/>
    <property type="molecule type" value="Genomic_DNA"/>
</dbReference>
<gene>
    <name evidence="10" type="ORF">CVLEPA_LOCUS23137</name>
</gene>
<dbReference type="SMART" id="SM00916">
    <property type="entry name" value="L51_S25_CI-B8"/>
    <property type="match status" value="1"/>
</dbReference>
<sequence length="210" mass="24132">MVLLAVQLLARRTIGFKRATDGAANPMRGLLRGKNPIVRTKQYLEQGIMLRDSIKIMMINFGNYESNKHLHDGARKFVELNFSQLQYKNPDVQILCMKDLTPTPFITFYTDDGDKFYIDLEGKSQIEILTHVQKIVGKPKELIEIQSKAVEPNPANFGREYKRKCICECQSQVECSSKNEVIPSNKKKNITGRTRNMNPKKYPFGKEEDD</sequence>
<evidence type="ECO:0000256" key="2">
    <source>
        <dbReference type="ARBA" id="ARBA00008046"/>
    </source>
</evidence>
<comment type="caution">
    <text evidence="10">The sequence shown here is derived from an EMBL/GenBank/DDBJ whole genome shotgun (WGS) entry which is preliminary data.</text>
</comment>
<keyword evidence="3" id="KW-0689">Ribosomal protein</keyword>
<feature type="region of interest" description="Disordered" evidence="8">
    <location>
        <begin position="186"/>
        <end position="210"/>
    </location>
</feature>
<dbReference type="PANTHER" id="PTHR13274">
    <property type="entry name" value="MITOCHONDRIAL RIBOSOMAL PROTEIN S25"/>
    <property type="match status" value="1"/>
</dbReference>
<accession>A0ABP0GFL7</accession>
<evidence type="ECO:0000256" key="1">
    <source>
        <dbReference type="ARBA" id="ARBA00004173"/>
    </source>
</evidence>
<organism evidence="10 11">
    <name type="scientific">Clavelina lepadiformis</name>
    <name type="common">Light-bulb sea squirt</name>
    <name type="synonym">Ascidia lepadiformis</name>
    <dbReference type="NCBI Taxonomy" id="159417"/>
    <lineage>
        <taxon>Eukaryota</taxon>
        <taxon>Metazoa</taxon>
        <taxon>Chordata</taxon>
        <taxon>Tunicata</taxon>
        <taxon>Ascidiacea</taxon>
        <taxon>Aplousobranchia</taxon>
        <taxon>Clavelinidae</taxon>
        <taxon>Clavelina</taxon>
    </lineage>
</organism>
<dbReference type="Pfam" id="PF05047">
    <property type="entry name" value="L51_S25_CI-B8"/>
    <property type="match status" value="1"/>
</dbReference>
<evidence type="ECO:0000259" key="9">
    <source>
        <dbReference type="SMART" id="SM00916"/>
    </source>
</evidence>
<comment type="subcellular location">
    <subcellularLocation>
        <location evidence="1">Mitochondrion</location>
    </subcellularLocation>
</comment>
<evidence type="ECO:0000256" key="7">
    <source>
        <dbReference type="ARBA" id="ARBA00035369"/>
    </source>
</evidence>
<feature type="domain" description="Ribosomal protein/NADH dehydrogenase" evidence="9">
    <location>
        <begin position="66"/>
        <end position="139"/>
    </location>
</feature>
<reference evidence="10 11" key="1">
    <citation type="submission" date="2024-02" db="EMBL/GenBank/DDBJ databases">
        <authorList>
            <person name="Daric V."/>
            <person name="Darras S."/>
        </authorList>
    </citation>
    <scope>NUCLEOTIDE SEQUENCE [LARGE SCALE GENOMIC DNA]</scope>
</reference>
<keyword evidence="5" id="KW-0687">Ribonucleoprotein</keyword>
<dbReference type="InterPro" id="IPR036249">
    <property type="entry name" value="Thioredoxin-like_sf"/>
</dbReference>
<evidence type="ECO:0000313" key="11">
    <source>
        <dbReference type="Proteomes" id="UP001642483"/>
    </source>
</evidence>
<dbReference type="InterPro" id="IPR040049">
    <property type="entry name" value="Ribosomal_mS25/mL61"/>
</dbReference>
<evidence type="ECO:0000256" key="6">
    <source>
        <dbReference type="ARBA" id="ARBA00035139"/>
    </source>
</evidence>
<name>A0ABP0GFL7_CLALP</name>
<keyword evidence="4" id="KW-0496">Mitochondrion</keyword>
<comment type="similarity">
    <text evidence="2">Belongs to the mitochondrion-specific ribosomal protein mS25 family.</text>
</comment>
<proteinExistence type="inferred from homology"/>
<evidence type="ECO:0000256" key="3">
    <source>
        <dbReference type="ARBA" id="ARBA00022980"/>
    </source>
</evidence>
<evidence type="ECO:0000256" key="4">
    <source>
        <dbReference type="ARBA" id="ARBA00023128"/>
    </source>
</evidence>
<dbReference type="Gene3D" id="3.40.30.10">
    <property type="entry name" value="Glutaredoxin"/>
    <property type="match status" value="1"/>
</dbReference>
<evidence type="ECO:0000313" key="10">
    <source>
        <dbReference type="EMBL" id="CAK8690527.1"/>
    </source>
</evidence>
<protein>
    <recommendedName>
        <fullName evidence="6">Small ribosomal subunit protein mS25</fullName>
    </recommendedName>
    <alternativeName>
        <fullName evidence="7">28S ribosomal protein S25, mitochondrial</fullName>
    </alternativeName>
</protein>
<dbReference type="PANTHER" id="PTHR13274:SF2">
    <property type="entry name" value="SMALL RIBOSOMAL SUBUNIT PROTEIN MS25"/>
    <property type="match status" value="1"/>
</dbReference>
<evidence type="ECO:0000256" key="8">
    <source>
        <dbReference type="SAM" id="MobiDB-lite"/>
    </source>
</evidence>
<dbReference type="InterPro" id="IPR007741">
    <property type="entry name" value="Ribosomal_mL43/mS25/NADH_DH"/>
</dbReference>
<keyword evidence="11" id="KW-1185">Reference proteome</keyword>
<dbReference type="Proteomes" id="UP001642483">
    <property type="component" value="Unassembled WGS sequence"/>
</dbReference>
<evidence type="ECO:0000256" key="5">
    <source>
        <dbReference type="ARBA" id="ARBA00023274"/>
    </source>
</evidence>
<dbReference type="SUPFAM" id="SSF52833">
    <property type="entry name" value="Thioredoxin-like"/>
    <property type="match status" value="1"/>
</dbReference>